<feature type="compositionally biased region" description="Polar residues" evidence="1">
    <location>
        <begin position="185"/>
        <end position="213"/>
    </location>
</feature>
<dbReference type="EMBL" id="BPWL01000002">
    <property type="protein sequence ID" value="GJJ07863.1"/>
    <property type="molecule type" value="Genomic_DNA"/>
</dbReference>
<accession>A0AAV5A301</accession>
<comment type="caution">
    <text evidence="3">The sequence shown here is derived from an EMBL/GenBank/DDBJ whole genome shotgun (WGS) entry which is preliminary data.</text>
</comment>
<keyword evidence="2" id="KW-0472">Membrane</keyword>
<evidence type="ECO:0000256" key="2">
    <source>
        <dbReference type="SAM" id="Phobius"/>
    </source>
</evidence>
<organism evidence="3 4">
    <name type="scientific">Clathrus columnatus</name>
    <dbReference type="NCBI Taxonomy" id="1419009"/>
    <lineage>
        <taxon>Eukaryota</taxon>
        <taxon>Fungi</taxon>
        <taxon>Dikarya</taxon>
        <taxon>Basidiomycota</taxon>
        <taxon>Agaricomycotina</taxon>
        <taxon>Agaricomycetes</taxon>
        <taxon>Phallomycetidae</taxon>
        <taxon>Phallales</taxon>
        <taxon>Clathraceae</taxon>
        <taxon>Clathrus</taxon>
    </lineage>
</organism>
<feature type="compositionally biased region" description="Low complexity" evidence="1">
    <location>
        <begin position="138"/>
        <end position="149"/>
    </location>
</feature>
<dbReference type="AlphaFoldDB" id="A0AAV5A301"/>
<sequence>MVKLTLTSLYRTSTNTTALVLPSLSTVLPIQTISSISGGSSMLISTNSTTLVSSSIQTISSISSMVNSTTLVPSSGTVIPVQTLSSSAGVLTTSLSPTASSSSSMTVSSQNASSTSGATTSLHSESIVTSSTTHKVSRSLSPTPTPTTSIDKGKNLKIESHSSGNEHTTTTSSINKTSSYGHDTPLSTEKANGTGVRSTNALSTGVSNETPTPTHEPPFIFTKISSGPDVNNIFTTSRSGHSSPSLIPSPPPSDPSNPSLQHLRLIIGLIVALILFISVIVGFVIYYFKRKRGSGSGFVYNKRMPLDSSTWNPATLLSRGEGEGYSEKSRERGSSGSIKPPTFDISCSPMNSFEMAQELHTVVTTIPNLVRDNDGFKNEKPLPPPMSTVPPAVKNEHNDDENVFFGIALLSNSALADRHF</sequence>
<feature type="region of interest" description="Disordered" evidence="1">
    <location>
        <begin position="95"/>
        <end position="219"/>
    </location>
</feature>
<keyword evidence="4" id="KW-1185">Reference proteome</keyword>
<proteinExistence type="predicted"/>
<feature type="compositionally biased region" description="Low complexity" evidence="1">
    <location>
        <begin position="237"/>
        <end position="246"/>
    </location>
</feature>
<evidence type="ECO:0000313" key="3">
    <source>
        <dbReference type="EMBL" id="GJJ07863.1"/>
    </source>
</evidence>
<keyword evidence="2" id="KW-1133">Transmembrane helix</keyword>
<evidence type="ECO:0000256" key="1">
    <source>
        <dbReference type="SAM" id="MobiDB-lite"/>
    </source>
</evidence>
<feature type="compositionally biased region" description="Basic and acidic residues" evidence="1">
    <location>
        <begin position="151"/>
        <end position="160"/>
    </location>
</feature>
<gene>
    <name evidence="3" type="ORF">Clacol_002069</name>
</gene>
<feature type="compositionally biased region" description="Low complexity" evidence="1">
    <location>
        <begin position="168"/>
        <end position="179"/>
    </location>
</feature>
<feature type="compositionally biased region" description="Low complexity" evidence="1">
    <location>
        <begin position="95"/>
        <end position="124"/>
    </location>
</feature>
<feature type="region of interest" description="Disordered" evidence="1">
    <location>
        <begin position="311"/>
        <end position="341"/>
    </location>
</feature>
<feature type="transmembrane region" description="Helical" evidence="2">
    <location>
        <begin position="265"/>
        <end position="288"/>
    </location>
</feature>
<name>A0AAV5A301_9AGAM</name>
<feature type="compositionally biased region" description="Basic and acidic residues" evidence="1">
    <location>
        <begin position="320"/>
        <end position="333"/>
    </location>
</feature>
<keyword evidence="2" id="KW-0812">Transmembrane</keyword>
<feature type="region of interest" description="Disordered" evidence="1">
    <location>
        <begin position="231"/>
        <end position="257"/>
    </location>
</feature>
<evidence type="ECO:0000313" key="4">
    <source>
        <dbReference type="Proteomes" id="UP001050691"/>
    </source>
</evidence>
<reference evidence="3" key="1">
    <citation type="submission" date="2021-10" db="EMBL/GenBank/DDBJ databases">
        <title>De novo Genome Assembly of Clathrus columnatus (Basidiomycota, Fungi) Using Illumina and Nanopore Sequence Data.</title>
        <authorList>
            <person name="Ogiso-Tanaka E."/>
            <person name="Itagaki H."/>
            <person name="Hosoya T."/>
            <person name="Hosaka K."/>
        </authorList>
    </citation>
    <scope>NUCLEOTIDE SEQUENCE</scope>
    <source>
        <strain evidence="3">MO-923</strain>
    </source>
</reference>
<dbReference type="Proteomes" id="UP001050691">
    <property type="component" value="Unassembled WGS sequence"/>
</dbReference>
<protein>
    <submittedName>
        <fullName evidence="3">Uncharacterized protein</fullName>
    </submittedName>
</protein>